<name>A0A3D8GNV7_9BACI</name>
<gene>
    <name evidence="2" type="ORF">DRW41_14060</name>
</gene>
<dbReference type="InterPro" id="IPR027268">
    <property type="entry name" value="Peptidase_M4/M1_CTD_sf"/>
</dbReference>
<organism evidence="2 3">
    <name type="scientific">Neobacillus piezotolerans</name>
    <dbReference type="NCBI Taxonomy" id="2259171"/>
    <lineage>
        <taxon>Bacteria</taxon>
        <taxon>Bacillati</taxon>
        <taxon>Bacillota</taxon>
        <taxon>Bacilli</taxon>
        <taxon>Bacillales</taxon>
        <taxon>Bacillaceae</taxon>
        <taxon>Neobacillus</taxon>
    </lineage>
</organism>
<protein>
    <submittedName>
        <fullName evidence="2">Uncharacterized protein</fullName>
    </submittedName>
</protein>
<accession>A0A3D8GNV7</accession>
<reference evidence="2 3" key="1">
    <citation type="submission" date="2018-07" db="EMBL/GenBank/DDBJ databases">
        <title>Bacillus sp. YLB-04 draft genome sequence.</title>
        <authorList>
            <person name="Yu L."/>
            <person name="Tang X."/>
        </authorList>
    </citation>
    <scope>NUCLEOTIDE SEQUENCE [LARGE SCALE GENOMIC DNA]</scope>
    <source>
        <strain evidence="2 3">YLB-04</strain>
    </source>
</reference>
<sequence length="289" mass="33009">MVNKIILFIFMLLLMAGCTTNPPIKEAKGLQENIAVTDDGEVTFKIFNTANVPAERVDAVKKELTQAYNEIRQTIKTDYTPSKRINIHLLEGSEVSWGFKADIKLYGVRNGKDPLVHELTHTLLGYGVNNDSTRGYLTQEGLAVYMENRFGKQKSPVHKVMKLFLNLGKAIPLNKLIDLDNDDRLFSPAIIGPDGFAIQVMSYYHAASFVTYLIDTYGLDNFEKIYNKPMLSEKFAEVYGKNVDELEGEWLSYIDKNYNEPEMEEKMKIENFYSLLSSIDSIDEQIFQR</sequence>
<dbReference type="PROSITE" id="PS51257">
    <property type="entry name" value="PROKAR_LIPOPROTEIN"/>
    <property type="match status" value="1"/>
</dbReference>
<evidence type="ECO:0000313" key="2">
    <source>
        <dbReference type="EMBL" id="RDU36153.1"/>
    </source>
</evidence>
<keyword evidence="3" id="KW-1185">Reference proteome</keyword>
<feature type="chain" id="PRO_5039642242" evidence="1">
    <location>
        <begin position="21"/>
        <end position="289"/>
    </location>
</feature>
<keyword evidence="1" id="KW-0732">Signal</keyword>
<dbReference type="Proteomes" id="UP000257144">
    <property type="component" value="Unassembled WGS sequence"/>
</dbReference>
<comment type="caution">
    <text evidence="2">The sequence shown here is derived from an EMBL/GenBank/DDBJ whole genome shotgun (WGS) entry which is preliminary data.</text>
</comment>
<proteinExistence type="predicted"/>
<dbReference type="AlphaFoldDB" id="A0A3D8GNV7"/>
<dbReference type="SUPFAM" id="SSF55486">
    <property type="entry name" value="Metalloproteases ('zincins'), catalytic domain"/>
    <property type="match status" value="1"/>
</dbReference>
<evidence type="ECO:0000256" key="1">
    <source>
        <dbReference type="SAM" id="SignalP"/>
    </source>
</evidence>
<dbReference type="Gene3D" id="1.10.390.10">
    <property type="entry name" value="Neutral Protease Domain 2"/>
    <property type="match status" value="1"/>
</dbReference>
<feature type="signal peptide" evidence="1">
    <location>
        <begin position="1"/>
        <end position="20"/>
    </location>
</feature>
<evidence type="ECO:0000313" key="3">
    <source>
        <dbReference type="Proteomes" id="UP000257144"/>
    </source>
</evidence>
<dbReference type="EMBL" id="QNQT01000006">
    <property type="protein sequence ID" value="RDU36153.1"/>
    <property type="molecule type" value="Genomic_DNA"/>
</dbReference>